<reference evidence="3" key="1">
    <citation type="submission" date="2022-11" db="UniProtKB">
        <authorList>
            <consortium name="WormBaseParasite"/>
        </authorList>
    </citation>
    <scope>IDENTIFICATION</scope>
</reference>
<sequence length="159" mass="18636">MSGPVSARYYKRFMRLVEKWPKDSYKNPQRDFAVQLREQVKLSFEKGSEAISNIDTIQCEKRLQSLQEMVEGQHLKDFPHQYKTGMFGLEAEMLHLMTTDEMRENVGFREKPLTFFERLFGRKNKIPPVALPQTPATQSSNTEEKTEQKTQESAFPRKT</sequence>
<dbReference type="Pfam" id="PF20180">
    <property type="entry name" value="UQCC2_CBP6"/>
    <property type="match status" value="1"/>
</dbReference>
<dbReference type="WBParaSite" id="PSAMB.scaffold71size86828.g1619.t1">
    <property type="protein sequence ID" value="PSAMB.scaffold71size86828.g1619.t1"/>
    <property type="gene ID" value="PSAMB.scaffold71size86828.g1619"/>
</dbReference>
<organism evidence="2 3">
    <name type="scientific">Plectus sambesii</name>
    <dbReference type="NCBI Taxonomy" id="2011161"/>
    <lineage>
        <taxon>Eukaryota</taxon>
        <taxon>Metazoa</taxon>
        <taxon>Ecdysozoa</taxon>
        <taxon>Nematoda</taxon>
        <taxon>Chromadorea</taxon>
        <taxon>Plectida</taxon>
        <taxon>Plectina</taxon>
        <taxon>Plectoidea</taxon>
        <taxon>Plectidae</taxon>
        <taxon>Plectus</taxon>
    </lineage>
</organism>
<evidence type="ECO:0000313" key="3">
    <source>
        <dbReference type="WBParaSite" id="PSAMB.scaffold71size86828.g1619.t1"/>
    </source>
</evidence>
<proteinExistence type="predicted"/>
<protein>
    <submittedName>
        <fullName evidence="3">Mitochondrial protein M19</fullName>
    </submittedName>
</protein>
<dbReference type="AlphaFoldDB" id="A0A914XB72"/>
<name>A0A914XB72_9BILA</name>
<feature type="region of interest" description="Disordered" evidence="1">
    <location>
        <begin position="126"/>
        <end position="159"/>
    </location>
</feature>
<accession>A0A914XB72</accession>
<keyword evidence="2" id="KW-1185">Reference proteome</keyword>
<evidence type="ECO:0000313" key="2">
    <source>
        <dbReference type="Proteomes" id="UP000887566"/>
    </source>
</evidence>
<evidence type="ECO:0000256" key="1">
    <source>
        <dbReference type="SAM" id="MobiDB-lite"/>
    </source>
</evidence>
<dbReference type="Proteomes" id="UP000887566">
    <property type="component" value="Unplaced"/>
</dbReference>